<dbReference type="EMBL" id="CM004388">
    <property type="protein sequence ID" value="KAG8660636.1"/>
    <property type="molecule type" value="Genomic_DNA"/>
</dbReference>
<gene>
    <name evidence="1" type="ORF">MANES_02G181000v8</name>
</gene>
<comment type="caution">
    <text evidence="1">The sequence shown here is derived from an EMBL/GenBank/DDBJ whole genome shotgun (WGS) entry which is preliminary data.</text>
</comment>
<protein>
    <submittedName>
        <fullName evidence="1">Uncharacterized protein</fullName>
    </submittedName>
</protein>
<keyword evidence="2" id="KW-1185">Reference proteome</keyword>
<organism evidence="1 2">
    <name type="scientific">Manihot esculenta</name>
    <name type="common">Cassava</name>
    <name type="synonym">Jatropha manihot</name>
    <dbReference type="NCBI Taxonomy" id="3983"/>
    <lineage>
        <taxon>Eukaryota</taxon>
        <taxon>Viridiplantae</taxon>
        <taxon>Streptophyta</taxon>
        <taxon>Embryophyta</taxon>
        <taxon>Tracheophyta</taxon>
        <taxon>Spermatophyta</taxon>
        <taxon>Magnoliopsida</taxon>
        <taxon>eudicotyledons</taxon>
        <taxon>Gunneridae</taxon>
        <taxon>Pentapetalae</taxon>
        <taxon>rosids</taxon>
        <taxon>fabids</taxon>
        <taxon>Malpighiales</taxon>
        <taxon>Euphorbiaceae</taxon>
        <taxon>Crotonoideae</taxon>
        <taxon>Manihoteae</taxon>
        <taxon>Manihot</taxon>
    </lineage>
</organism>
<reference evidence="2" key="1">
    <citation type="journal article" date="2016" name="Nat. Biotechnol.">
        <title>Sequencing wild and cultivated cassava and related species reveals extensive interspecific hybridization and genetic diversity.</title>
        <authorList>
            <person name="Bredeson J.V."/>
            <person name="Lyons J.B."/>
            <person name="Prochnik S.E."/>
            <person name="Wu G.A."/>
            <person name="Ha C.M."/>
            <person name="Edsinger-Gonzales E."/>
            <person name="Grimwood J."/>
            <person name="Schmutz J."/>
            <person name="Rabbi I.Y."/>
            <person name="Egesi C."/>
            <person name="Nauluvula P."/>
            <person name="Lebot V."/>
            <person name="Ndunguru J."/>
            <person name="Mkamilo G."/>
            <person name="Bart R.S."/>
            <person name="Setter T.L."/>
            <person name="Gleadow R.M."/>
            <person name="Kulakow P."/>
            <person name="Ferguson M.E."/>
            <person name="Rounsley S."/>
            <person name="Rokhsar D.S."/>
        </authorList>
    </citation>
    <scope>NUCLEOTIDE SEQUENCE [LARGE SCALE GENOMIC DNA]</scope>
    <source>
        <strain evidence="2">cv. AM560-2</strain>
    </source>
</reference>
<evidence type="ECO:0000313" key="1">
    <source>
        <dbReference type="EMBL" id="KAG8660636.1"/>
    </source>
</evidence>
<name>A0ACB7I8G4_MANES</name>
<sequence>MAEEKHQQLCHCSQKGEKVDDYKGAEADVGTCVLEKHVDIRKVQMEITAQAAIGIKGFAFQKHHKQKEVKKEDEKKHQHLFFHKESREAIDSKQEKHPKYLEHLGKLGIDITGACALNEKYKEKIGLAHAHIHNVKAQIGEAAVRGAEEFIFQKHLGKKEAKKNKELHEKKHHHLFYPHKKSQEAIDYKEEEKKHHEHLECFVKLGAGITGTSALNEKHKEEKDLEHVQIHKAKVEIAAATAKEVEAFTFQEHHEEKEAKKKDEEVHEKKHCHLLYHEKESEENIDYNEEEKHQKHLEDLSKLDVGNTGACTLHEEKKISENAHSHKVKAEVEAGAAAGATGFAFHEHHDKKEAKKEDEVLLEKNHYYHLYHHKESENVVDYKEEEKYYKHSENLGRLDVAATGAHALHEKREERKDSESAYSHKIKEEIDAAAAIGAEGFAIHEQYEKKGGEDVIDYKEKEHYKYFEQLGEMDASTARAHALHEKREAEKAQEHAYNCEGNEKIVAMSAIEAKGFTFHEHHEKKEAKKKDEEEHEKNHRHLFYHQKESKENIDYKEEEKHHKLLEHLSKLSAGVTGDYALHEKKTEKKDLEHAHNHEIKAETVAVAITEAEGCAFHEHHKKKEAKKEDEVAYEKKHYYHKEGEIVVDYGEDKHHKYSENLSRPDVIAASVYALYEKGKEKKDLEHAHCHKIQEKKTATTVGGVEEFALHKHHEKKEGEDVVDYEKGKKHHKHFEHLSEMGFVSASTYALHDKNEAKKDQEHASSYEGKEETAAMSAVGAERFAFNEYHEKKEAKKEIEEIHGKKPHYLLYHYKESNEAIDYKEEEKRLKHLEHLGKLGVSAGVVVAGAHSLHEENKDLEHAQSHKVKVNIGAASGERFAFLEHHKLKGANQENKEAHGEKHYRQLFYRKEGNDVVDYKEEEKHNIRSMRQKETN</sequence>
<dbReference type="Proteomes" id="UP000091857">
    <property type="component" value="Chromosome 2"/>
</dbReference>
<proteinExistence type="predicted"/>
<evidence type="ECO:0000313" key="2">
    <source>
        <dbReference type="Proteomes" id="UP000091857"/>
    </source>
</evidence>
<accession>A0ACB7I8G4</accession>